<evidence type="ECO:0000259" key="1">
    <source>
        <dbReference type="Pfam" id="PF07812"/>
    </source>
</evidence>
<evidence type="ECO:0000313" key="3">
    <source>
        <dbReference type="Proteomes" id="UP000254939"/>
    </source>
</evidence>
<sequence length="239" mass="26155">MKVIFVGPSLPAAQRPSPTDIFFRPPAVQGDVLSAARDGARVIGIIDGGFEYTAPVVHKEILHALSHRVRVFGAASMGALRAVECSPFGMVGVGRIYRDYASGAIVDDSDVALLHGPLEFGYRPFTVPMVNVRATLDEVEGLGELDLTLRLEIERAAGETFFKKRTWKAVLEKANIASADRKILLPLLLSREVDQKAMDASELVTAVQAADLEDFPQEPQWIFNDTLALWNDKLPIVSE</sequence>
<organism evidence="2 3">
    <name type="scientific">Rhizobium grahamii</name>
    <dbReference type="NCBI Taxonomy" id="1120045"/>
    <lineage>
        <taxon>Bacteria</taxon>
        <taxon>Pseudomonadati</taxon>
        <taxon>Pseudomonadota</taxon>
        <taxon>Alphaproteobacteria</taxon>
        <taxon>Hyphomicrobiales</taxon>
        <taxon>Rhizobiaceae</taxon>
        <taxon>Rhizobium/Agrobacterium group</taxon>
        <taxon>Rhizobium</taxon>
    </lineage>
</organism>
<dbReference type="RefSeq" id="WP_016557673.1">
    <property type="nucleotide sequence ID" value="NZ_KZ857266.1"/>
</dbReference>
<dbReference type="InterPro" id="IPR012924">
    <property type="entry name" value="TfuA_core"/>
</dbReference>
<dbReference type="EMBL" id="NAAC01000030">
    <property type="protein sequence ID" value="RDJ06099.1"/>
    <property type="molecule type" value="Genomic_DNA"/>
</dbReference>
<comment type="caution">
    <text evidence="2">The sequence shown here is derived from an EMBL/GenBank/DDBJ whole genome shotgun (WGS) entry which is preliminary data.</text>
</comment>
<dbReference type="AlphaFoldDB" id="A0A370KKC9"/>
<dbReference type="Proteomes" id="UP000254939">
    <property type="component" value="Unassembled WGS sequence"/>
</dbReference>
<protein>
    <submittedName>
        <fullName evidence="2">Antibiotic resistance protein</fullName>
    </submittedName>
</protein>
<proteinExistence type="predicted"/>
<accession>A0A370KKC9</accession>
<reference evidence="2 3" key="1">
    <citation type="submission" date="2017-03" db="EMBL/GenBank/DDBJ databases">
        <title>Genome analysis of Rhizobial strains effectives or ineffectives for nitrogen fixation isolated from bean seeds.</title>
        <authorList>
            <person name="Peralta H."/>
            <person name="Aguilar-Vera A."/>
            <person name="Mora Y."/>
            <person name="Vargas-Lagunas C."/>
            <person name="Girard L."/>
            <person name="Mora J."/>
        </authorList>
    </citation>
    <scope>NUCLEOTIDE SEQUENCE [LARGE SCALE GENOMIC DNA]</scope>
    <source>
        <strain evidence="2 3">CCGM3</strain>
    </source>
</reference>
<feature type="domain" description="TfuA-like core" evidence="1">
    <location>
        <begin position="47"/>
        <end position="166"/>
    </location>
</feature>
<evidence type="ECO:0000313" key="2">
    <source>
        <dbReference type="EMBL" id="RDJ06099.1"/>
    </source>
</evidence>
<name>A0A370KKC9_9HYPH</name>
<gene>
    <name evidence="2" type="ORF">B5K06_23220</name>
</gene>
<dbReference type="Pfam" id="PF07812">
    <property type="entry name" value="TfuA"/>
    <property type="match status" value="1"/>
</dbReference>
<dbReference type="OrthoDB" id="118811at2"/>